<evidence type="ECO:0000256" key="3">
    <source>
        <dbReference type="ARBA" id="ARBA00007069"/>
    </source>
</evidence>
<accession>A0A1H8RXJ1</accession>
<comment type="function">
    <text evidence="1 11">Part of the binding-protein-dependent transport system for molybdenum; probably responsible for the translocation of the substrate across the membrane.</text>
</comment>
<evidence type="ECO:0000313" key="14">
    <source>
        <dbReference type="Proteomes" id="UP000199657"/>
    </source>
</evidence>
<dbReference type="EMBL" id="FOEG01000002">
    <property type="protein sequence ID" value="SEO70858.1"/>
    <property type="molecule type" value="Genomic_DNA"/>
</dbReference>
<organism evidence="13 14">
    <name type="scientific">Aquisalimonas asiatica</name>
    <dbReference type="NCBI Taxonomy" id="406100"/>
    <lineage>
        <taxon>Bacteria</taxon>
        <taxon>Pseudomonadati</taxon>
        <taxon>Pseudomonadota</taxon>
        <taxon>Gammaproteobacteria</taxon>
        <taxon>Chromatiales</taxon>
        <taxon>Ectothiorhodospiraceae</taxon>
        <taxon>Aquisalimonas</taxon>
    </lineage>
</organism>
<evidence type="ECO:0000256" key="10">
    <source>
        <dbReference type="RuleBase" id="RU363032"/>
    </source>
</evidence>
<feature type="transmembrane region" description="Helical" evidence="10">
    <location>
        <begin position="82"/>
        <end position="103"/>
    </location>
</feature>
<gene>
    <name evidence="13" type="ORF">SAMN04488052_102309</name>
</gene>
<dbReference type="Pfam" id="PF00528">
    <property type="entry name" value="BPD_transp_1"/>
    <property type="match status" value="1"/>
</dbReference>
<feature type="domain" description="ABC transmembrane type-1" evidence="12">
    <location>
        <begin position="6"/>
        <end position="210"/>
    </location>
</feature>
<feature type="transmembrane region" description="Helical" evidence="10">
    <location>
        <begin position="12"/>
        <end position="32"/>
    </location>
</feature>
<dbReference type="CDD" id="cd06261">
    <property type="entry name" value="TM_PBP2"/>
    <property type="match status" value="1"/>
</dbReference>
<keyword evidence="7 10" id="KW-0812">Transmembrane</keyword>
<dbReference type="RefSeq" id="WP_091641000.1">
    <property type="nucleotide sequence ID" value="NZ_FOEG01000002.1"/>
</dbReference>
<dbReference type="PANTHER" id="PTHR30183:SF8">
    <property type="entry name" value="MOLYBDENUM TRANSPORT SYSTEM PERMEASE"/>
    <property type="match status" value="1"/>
</dbReference>
<dbReference type="PANTHER" id="PTHR30183">
    <property type="entry name" value="MOLYBDENUM TRANSPORT SYSTEM PERMEASE PROTEIN MODB"/>
    <property type="match status" value="1"/>
</dbReference>
<comment type="subcellular location">
    <subcellularLocation>
        <location evidence="11">Cell inner membrane</location>
        <topology evidence="11">Multi-pass membrane protein</topology>
    </subcellularLocation>
    <subcellularLocation>
        <location evidence="2 10">Cell membrane</location>
        <topology evidence="2 10">Multi-pass membrane protein</topology>
    </subcellularLocation>
</comment>
<name>A0A1H8RXJ1_9GAMM</name>
<evidence type="ECO:0000256" key="5">
    <source>
        <dbReference type="ARBA" id="ARBA00022475"/>
    </source>
</evidence>
<evidence type="ECO:0000256" key="6">
    <source>
        <dbReference type="ARBA" id="ARBA00022505"/>
    </source>
</evidence>
<keyword evidence="8 10" id="KW-1133">Transmembrane helix</keyword>
<dbReference type="NCBIfam" id="TIGR02141">
    <property type="entry name" value="modB_ABC"/>
    <property type="match status" value="1"/>
</dbReference>
<comment type="similarity">
    <text evidence="3 11">Belongs to the binding-protein-dependent transport system permease family. CysTW subfamily.</text>
</comment>
<dbReference type="AlphaFoldDB" id="A0A1H8RXJ1"/>
<evidence type="ECO:0000313" key="13">
    <source>
        <dbReference type="EMBL" id="SEO70858.1"/>
    </source>
</evidence>
<evidence type="ECO:0000256" key="8">
    <source>
        <dbReference type="ARBA" id="ARBA00022989"/>
    </source>
</evidence>
<protein>
    <recommendedName>
        <fullName evidence="11">Molybdenum transport system permease</fullName>
    </recommendedName>
</protein>
<feature type="transmembrane region" description="Helical" evidence="10">
    <location>
        <begin position="139"/>
        <end position="157"/>
    </location>
</feature>
<dbReference type="InterPro" id="IPR000515">
    <property type="entry name" value="MetI-like"/>
</dbReference>
<dbReference type="GO" id="GO:0015098">
    <property type="term" value="F:molybdate ion transmembrane transporter activity"/>
    <property type="evidence" value="ECO:0007669"/>
    <property type="project" value="UniProtKB-UniRule"/>
</dbReference>
<sequence length="223" mass="24134">MDWTAFRLSLELATWTTLILLPVGVLVGRWLAYHRFRGRGFIEAAVALPLVLPPTVLGYYLLVSFSPDMPIGGLWFAATGEGLNFTFAGIVLASIIFNLPFAIQPVQRAFETVPMHLREAAWCSGLSGWRTFLKVELPLVWPGMISAFVLTFVHTIGEFGVVLMVGGAIDGETKTVAIAIYDRVQAFDDEAAGAMSLLLLVTSFVAIGLVYGLAGKGRAVGVR</sequence>
<keyword evidence="14" id="KW-1185">Reference proteome</keyword>
<keyword evidence="9 10" id="KW-0472">Membrane</keyword>
<keyword evidence="4 10" id="KW-0813">Transport</keyword>
<evidence type="ECO:0000256" key="4">
    <source>
        <dbReference type="ARBA" id="ARBA00022448"/>
    </source>
</evidence>
<evidence type="ECO:0000256" key="2">
    <source>
        <dbReference type="ARBA" id="ARBA00004651"/>
    </source>
</evidence>
<keyword evidence="6 11" id="KW-0500">Molybdenum</keyword>
<dbReference type="STRING" id="406100.SAMN04488052_102309"/>
<proteinExistence type="inferred from homology"/>
<evidence type="ECO:0000256" key="7">
    <source>
        <dbReference type="ARBA" id="ARBA00022692"/>
    </source>
</evidence>
<evidence type="ECO:0000256" key="1">
    <source>
        <dbReference type="ARBA" id="ARBA00002949"/>
    </source>
</evidence>
<dbReference type="SUPFAM" id="SSF161098">
    <property type="entry name" value="MetI-like"/>
    <property type="match status" value="1"/>
</dbReference>
<dbReference type="Proteomes" id="UP000199657">
    <property type="component" value="Unassembled WGS sequence"/>
</dbReference>
<dbReference type="InterPro" id="IPR035906">
    <property type="entry name" value="MetI-like_sf"/>
</dbReference>
<keyword evidence="5" id="KW-1003">Cell membrane</keyword>
<keyword evidence="11" id="KW-0997">Cell inner membrane</keyword>
<dbReference type="InterPro" id="IPR011867">
    <property type="entry name" value="ModB_ABC"/>
</dbReference>
<dbReference type="GO" id="GO:0005886">
    <property type="term" value="C:plasma membrane"/>
    <property type="evidence" value="ECO:0007669"/>
    <property type="project" value="UniProtKB-SubCell"/>
</dbReference>
<dbReference type="PROSITE" id="PS50928">
    <property type="entry name" value="ABC_TM1"/>
    <property type="match status" value="1"/>
</dbReference>
<evidence type="ECO:0000256" key="11">
    <source>
        <dbReference type="RuleBase" id="RU365097"/>
    </source>
</evidence>
<evidence type="ECO:0000259" key="12">
    <source>
        <dbReference type="PROSITE" id="PS50928"/>
    </source>
</evidence>
<feature type="transmembrane region" description="Helical" evidence="10">
    <location>
        <begin position="44"/>
        <end position="62"/>
    </location>
</feature>
<feature type="transmembrane region" description="Helical" evidence="10">
    <location>
        <begin position="191"/>
        <end position="214"/>
    </location>
</feature>
<dbReference type="Gene3D" id="1.10.3720.10">
    <property type="entry name" value="MetI-like"/>
    <property type="match status" value="1"/>
</dbReference>
<evidence type="ECO:0000256" key="9">
    <source>
        <dbReference type="ARBA" id="ARBA00023136"/>
    </source>
</evidence>
<reference evidence="13 14" key="1">
    <citation type="submission" date="2016-10" db="EMBL/GenBank/DDBJ databases">
        <authorList>
            <person name="de Groot N.N."/>
        </authorList>
    </citation>
    <scope>NUCLEOTIDE SEQUENCE [LARGE SCALE GENOMIC DNA]</scope>
    <source>
        <strain evidence="13 14">CGMCC 1.6291</strain>
    </source>
</reference>
<dbReference type="OrthoDB" id="9795403at2"/>